<dbReference type="Gene3D" id="3.20.20.70">
    <property type="entry name" value="Aldolase class I"/>
    <property type="match status" value="1"/>
</dbReference>
<comment type="caution">
    <text evidence="3">The sequence shown here is derived from an EMBL/GenBank/DDBJ whole genome shotgun (WGS) entry which is preliminary data.</text>
</comment>
<dbReference type="AlphaFoldDB" id="A0A1G1VU98"/>
<dbReference type="EMBL" id="MHCH01000007">
    <property type="protein sequence ID" value="OGY18966.1"/>
    <property type="molecule type" value="Genomic_DNA"/>
</dbReference>
<evidence type="ECO:0000313" key="4">
    <source>
        <dbReference type="Proteomes" id="UP000177324"/>
    </source>
</evidence>
<organism evidence="3 4">
    <name type="scientific">Candidatus Chisholmbacteria bacterium RIFCSPHIGHO2_01_FULL_48_12</name>
    <dbReference type="NCBI Taxonomy" id="1797589"/>
    <lineage>
        <taxon>Bacteria</taxon>
        <taxon>Candidatus Chisholmiibacteriota</taxon>
    </lineage>
</organism>
<protein>
    <recommendedName>
        <fullName evidence="2">Thiazole synthase ThiG domain-containing protein</fullName>
    </recommendedName>
</protein>
<dbReference type="SUPFAM" id="SSF110399">
    <property type="entry name" value="ThiG-like"/>
    <property type="match status" value="1"/>
</dbReference>
<evidence type="ECO:0000256" key="1">
    <source>
        <dbReference type="ARBA" id="ARBA00023270"/>
    </source>
</evidence>
<dbReference type="InterPro" id="IPR013785">
    <property type="entry name" value="Aldolase_TIM"/>
</dbReference>
<gene>
    <name evidence="3" type="ORF">A2784_02450</name>
</gene>
<evidence type="ECO:0000259" key="2">
    <source>
        <dbReference type="Pfam" id="PF05690"/>
    </source>
</evidence>
<dbReference type="STRING" id="1797589.A2784_02450"/>
<dbReference type="Proteomes" id="UP000177324">
    <property type="component" value="Unassembled WGS sequence"/>
</dbReference>
<dbReference type="Pfam" id="PF05690">
    <property type="entry name" value="ThiG"/>
    <property type="match status" value="1"/>
</dbReference>
<reference evidence="3 4" key="1">
    <citation type="journal article" date="2016" name="Nat. Commun.">
        <title>Thousands of microbial genomes shed light on interconnected biogeochemical processes in an aquifer system.</title>
        <authorList>
            <person name="Anantharaman K."/>
            <person name="Brown C.T."/>
            <person name="Hug L.A."/>
            <person name="Sharon I."/>
            <person name="Castelle C.J."/>
            <person name="Probst A.J."/>
            <person name="Thomas B.C."/>
            <person name="Singh A."/>
            <person name="Wilkins M.J."/>
            <person name="Karaoz U."/>
            <person name="Brodie E.L."/>
            <person name="Williams K.H."/>
            <person name="Hubbard S.S."/>
            <person name="Banfield J.F."/>
        </authorList>
    </citation>
    <scope>NUCLEOTIDE SEQUENCE [LARGE SCALE GENOMIC DNA]</scope>
</reference>
<proteinExistence type="predicted"/>
<dbReference type="InterPro" id="IPR033983">
    <property type="entry name" value="Thiazole_synthase_ThiG"/>
</dbReference>
<evidence type="ECO:0000313" key="3">
    <source>
        <dbReference type="EMBL" id="OGY18966.1"/>
    </source>
</evidence>
<name>A0A1G1VU98_9BACT</name>
<sequence>MIDQEETNIKHLAQTLPQPLIVGAGIISAAHVRKTLTTGAKGVILASAFVKAPDPEAKLRELAAPLAAG</sequence>
<feature type="domain" description="Thiazole synthase ThiG" evidence="2">
    <location>
        <begin position="5"/>
        <end position="69"/>
    </location>
</feature>
<accession>A0A1G1VU98</accession>
<keyword evidence="1" id="KW-0704">Schiff base</keyword>